<dbReference type="SUPFAM" id="SSF117281">
    <property type="entry name" value="Kelch motif"/>
    <property type="match status" value="1"/>
</dbReference>
<dbReference type="Proteomes" id="UP001363622">
    <property type="component" value="Unassembled WGS sequence"/>
</dbReference>
<reference evidence="4 5" key="1">
    <citation type="submission" date="2024-04" db="EMBL/GenBank/DDBJ databases">
        <title>Phyllosticta paracitricarpa is synonymous to the EU quarantine fungus P. citricarpa based on phylogenomic analyses.</title>
        <authorList>
            <consortium name="Lawrence Berkeley National Laboratory"/>
            <person name="Van Ingen-Buijs V.A."/>
            <person name="Van Westerhoven A.C."/>
            <person name="Haridas S."/>
            <person name="Skiadas P."/>
            <person name="Martin F."/>
            <person name="Groenewald J.Z."/>
            <person name="Crous P.W."/>
            <person name="Seidl M.F."/>
        </authorList>
    </citation>
    <scope>NUCLEOTIDE SEQUENCE [LARGE SCALE GENOMIC DNA]</scope>
    <source>
        <strain evidence="4 5">CBS 123371</strain>
    </source>
</reference>
<dbReference type="Gene3D" id="2.120.10.80">
    <property type="entry name" value="Kelch-type beta propeller"/>
    <property type="match status" value="1"/>
</dbReference>
<evidence type="ECO:0000256" key="1">
    <source>
        <dbReference type="ARBA" id="ARBA00022737"/>
    </source>
</evidence>
<dbReference type="InterPro" id="IPR015915">
    <property type="entry name" value="Kelch-typ_b-propeller"/>
</dbReference>
<dbReference type="Pfam" id="PF24681">
    <property type="entry name" value="Kelch_KLHDC2_KLHL20_DRC7"/>
    <property type="match status" value="1"/>
</dbReference>
<organism evidence="4 5">
    <name type="scientific">Phyllosticta citriasiana</name>
    <dbReference type="NCBI Taxonomy" id="595635"/>
    <lineage>
        <taxon>Eukaryota</taxon>
        <taxon>Fungi</taxon>
        <taxon>Dikarya</taxon>
        <taxon>Ascomycota</taxon>
        <taxon>Pezizomycotina</taxon>
        <taxon>Dothideomycetes</taxon>
        <taxon>Dothideomycetes incertae sedis</taxon>
        <taxon>Botryosphaeriales</taxon>
        <taxon>Phyllostictaceae</taxon>
        <taxon>Phyllosticta</taxon>
    </lineage>
</organism>
<comment type="caution">
    <text evidence="4">The sequence shown here is derived from an EMBL/GenBank/DDBJ whole genome shotgun (WGS) entry which is preliminary data.</text>
</comment>
<evidence type="ECO:0000313" key="5">
    <source>
        <dbReference type="Proteomes" id="UP001363622"/>
    </source>
</evidence>
<name>A0ABR1KLV9_9PEZI</name>
<feature type="region of interest" description="Disordered" evidence="3">
    <location>
        <begin position="316"/>
        <end position="343"/>
    </location>
</feature>
<gene>
    <name evidence="4" type="ORF">IWZ03DRAFT_172981</name>
</gene>
<evidence type="ECO:0000313" key="4">
    <source>
        <dbReference type="EMBL" id="KAK7517483.1"/>
    </source>
</evidence>
<sequence length="442" mass="46128">MAEIATGALVAEQVVSTTVEGGLVAGYAIAQPTVPLNASLKRVAVSELIRRQWHTINVVDGKAYIFGGITHDGVLAGNEIHQITLPGAKHTSGVDYHAVPAIGTTDSSPVPSPRAGHSAVVAGNKVVIWGGRDEHGNSLAGEAPQLWIFNTTTLRWSQTPVPDGPKDSQFHHGAALWRGDQLVVYGGFSKPAGAADLRTLPSLSSIDINTGGWQSHADQTLSPITPPSAIAVVEDKVYTVGGGDRFQSPVHVYDLASTTTANKDIASGTWTTIQVPANPLVQSPSTPRSGAGLLPISTGHGRHYLLYLFGQAASNTKTTSPSAAQPSKSPTADTDLDSNTFDNPDSPNSSLLYSFQLPSHSTSLAAAKDGARDAIGLDSGAVAWAEVDIVLPTEEHAHEGKAHPGPRANFACANVDDKTVVVWGGVDARGVVEGDGWIVRIE</sequence>
<proteinExistence type="predicted"/>
<dbReference type="PANTHER" id="PTHR47435:SF10">
    <property type="entry name" value="TIP ELONGATION ABERRANT PROTEIN 3"/>
    <property type="match status" value="1"/>
</dbReference>
<evidence type="ECO:0008006" key="6">
    <source>
        <dbReference type="Google" id="ProtNLM"/>
    </source>
</evidence>
<protein>
    <recommendedName>
        <fullName evidence="6">Galactose oxidase</fullName>
    </recommendedName>
</protein>
<dbReference type="EMBL" id="JBBPHU010000005">
    <property type="protein sequence ID" value="KAK7517483.1"/>
    <property type="molecule type" value="Genomic_DNA"/>
</dbReference>
<evidence type="ECO:0000256" key="2">
    <source>
        <dbReference type="ARBA" id="ARBA00023004"/>
    </source>
</evidence>
<keyword evidence="1" id="KW-0677">Repeat</keyword>
<accession>A0ABR1KLV9</accession>
<dbReference type="PANTHER" id="PTHR47435">
    <property type="entry name" value="KELCH REPEAT PROTEIN (AFU_ORTHOLOGUE AFUA_5G12780)"/>
    <property type="match status" value="1"/>
</dbReference>
<evidence type="ECO:0000256" key="3">
    <source>
        <dbReference type="SAM" id="MobiDB-lite"/>
    </source>
</evidence>
<keyword evidence="5" id="KW-1185">Reference proteome</keyword>
<keyword evidence="2" id="KW-0408">Iron</keyword>